<dbReference type="InterPro" id="IPR004358">
    <property type="entry name" value="Sig_transdc_His_kin-like_C"/>
</dbReference>
<evidence type="ECO:0000256" key="13">
    <source>
        <dbReference type="SAM" id="Phobius"/>
    </source>
</evidence>
<evidence type="ECO:0000256" key="11">
    <source>
        <dbReference type="ARBA" id="ARBA00023136"/>
    </source>
</evidence>
<keyword evidence="4" id="KW-1003">Cell membrane</keyword>
<evidence type="ECO:0000256" key="6">
    <source>
        <dbReference type="ARBA" id="ARBA00022679"/>
    </source>
</evidence>
<dbReference type="SUPFAM" id="SSF55874">
    <property type="entry name" value="ATPase domain of HSP90 chaperone/DNA topoisomerase II/histidine kinase"/>
    <property type="match status" value="1"/>
</dbReference>
<accession>A0A419EZE7</accession>
<dbReference type="PROSITE" id="PS50109">
    <property type="entry name" value="HIS_KIN"/>
    <property type="match status" value="1"/>
</dbReference>
<evidence type="ECO:0000313" key="17">
    <source>
        <dbReference type="Proteomes" id="UP000285961"/>
    </source>
</evidence>
<dbReference type="InterPro" id="IPR005467">
    <property type="entry name" value="His_kinase_dom"/>
</dbReference>
<dbReference type="AlphaFoldDB" id="A0A419EZE7"/>
<evidence type="ECO:0000256" key="7">
    <source>
        <dbReference type="ARBA" id="ARBA00022741"/>
    </source>
</evidence>
<keyword evidence="12" id="KW-0175">Coiled coil</keyword>
<dbReference type="SMART" id="SM00388">
    <property type="entry name" value="HisKA"/>
    <property type="match status" value="1"/>
</dbReference>
<proteinExistence type="predicted"/>
<feature type="coiled-coil region" evidence="12">
    <location>
        <begin position="393"/>
        <end position="449"/>
    </location>
</feature>
<evidence type="ECO:0000256" key="3">
    <source>
        <dbReference type="ARBA" id="ARBA00012438"/>
    </source>
</evidence>
<evidence type="ECO:0000259" key="15">
    <source>
        <dbReference type="PROSITE" id="PS50885"/>
    </source>
</evidence>
<organism evidence="16 17">
    <name type="scientific">Candidatus Abyssobacteria bacterium SURF_17</name>
    <dbReference type="NCBI Taxonomy" id="2093361"/>
    <lineage>
        <taxon>Bacteria</taxon>
        <taxon>Pseudomonadati</taxon>
        <taxon>Candidatus Hydrogenedentota</taxon>
        <taxon>Candidatus Abyssobacteria</taxon>
    </lineage>
</organism>
<protein>
    <recommendedName>
        <fullName evidence="3">histidine kinase</fullName>
        <ecNumber evidence="3">2.7.13.3</ecNumber>
    </recommendedName>
</protein>
<keyword evidence="13" id="KW-1133">Transmembrane helix</keyword>
<dbReference type="InterPro" id="IPR003594">
    <property type="entry name" value="HATPase_dom"/>
</dbReference>
<evidence type="ECO:0000256" key="10">
    <source>
        <dbReference type="ARBA" id="ARBA00023012"/>
    </source>
</evidence>
<dbReference type="InterPro" id="IPR050736">
    <property type="entry name" value="Sensor_HK_Regulatory"/>
</dbReference>
<evidence type="ECO:0000256" key="5">
    <source>
        <dbReference type="ARBA" id="ARBA00022553"/>
    </source>
</evidence>
<dbReference type="GO" id="GO:0000155">
    <property type="term" value="F:phosphorelay sensor kinase activity"/>
    <property type="evidence" value="ECO:0007669"/>
    <property type="project" value="InterPro"/>
</dbReference>
<keyword evidence="5" id="KW-0597">Phosphoprotein</keyword>
<dbReference type="PROSITE" id="PS50885">
    <property type="entry name" value="HAMP"/>
    <property type="match status" value="1"/>
</dbReference>
<comment type="caution">
    <text evidence="16">The sequence shown here is derived from an EMBL/GenBank/DDBJ whole genome shotgun (WGS) entry which is preliminary data.</text>
</comment>
<dbReference type="SUPFAM" id="SSF47384">
    <property type="entry name" value="Homodimeric domain of signal transducing histidine kinase"/>
    <property type="match status" value="1"/>
</dbReference>
<dbReference type="Pfam" id="PF00512">
    <property type="entry name" value="HisKA"/>
    <property type="match status" value="1"/>
</dbReference>
<dbReference type="InterPro" id="IPR003660">
    <property type="entry name" value="HAMP_dom"/>
</dbReference>
<dbReference type="InterPro" id="IPR036890">
    <property type="entry name" value="HATPase_C_sf"/>
</dbReference>
<dbReference type="SUPFAM" id="SSF158472">
    <property type="entry name" value="HAMP domain-like"/>
    <property type="match status" value="1"/>
</dbReference>
<dbReference type="Gene3D" id="1.10.287.130">
    <property type="match status" value="1"/>
</dbReference>
<dbReference type="CDD" id="cd18774">
    <property type="entry name" value="PDC2_HK_sensor"/>
    <property type="match status" value="1"/>
</dbReference>
<dbReference type="PANTHER" id="PTHR43711">
    <property type="entry name" value="TWO-COMPONENT HISTIDINE KINASE"/>
    <property type="match status" value="1"/>
</dbReference>
<dbReference type="Gene3D" id="3.30.450.20">
    <property type="entry name" value="PAS domain"/>
    <property type="match status" value="1"/>
</dbReference>
<dbReference type="Gene3D" id="6.10.340.10">
    <property type="match status" value="1"/>
</dbReference>
<dbReference type="CDD" id="cd00082">
    <property type="entry name" value="HisKA"/>
    <property type="match status" value="1"/>
</dbReference>
<dbReference type="SMART" id="SM00304">
    <property type="entry name" value="HAMP"/>
    <property type="match status" value="1"/>
</dbReference>
<feature type="transmembrane region" description="Helical" evidence="13">
    <location>
        <begin position="20"/>
        <end position="40"/>
    </location>
</feature>
<dbReference type="EMBL" id="QZKI01000065">
    <property type="protein sequence ID" value="RJP70772.1"/>
    <property type="molecule type" value="Genomic_DNA"/>
</dbReference>
<evidence type="ECO:0000256" key="9">
    <source>
        <dbReference type="ARBA" id="ARBA00022840"/>
    </source>
</evidence>
<dbReference type="EC" id="2.7.13.3" evidence="3"/>
<keyword evidence="13" id="KW-0812">Transmembrane</keyword>
<dbReference type="Pfam" id="PF00672">
    <property type="entry name" value="HAMP"/>
    <property type="match status" value="1"/>
</dbReference>
<feature type="transmembrane region" description="Helical" evidence="13">
    <location>
        <begin position="340"/>
        <end position="363"/>
    </location>
</feature>
<evidence type="ECO:0000259" key="14">
    <source>
        <dbReference type="PROSITE" id="PS50109"/>
    </source>
</evidence>
<evidence type="ECO:0000256" key="12">
    <source>
        <dbReference type="SAM" id="Coils"/>
    </source>
</evidence>
<dbReference type="SMART" id="SM00387">
    <property type="entry name" value="HATPase_c"/>
    <property type="match status" value="1"/>
</dbReference>
<dbReference type="PRINTS" id="PR00344">
    <property type="entry name" value="BCTRLSENSOR"/>
</dbReference>
<dbReference type="Gene3D" id="3.30.565.10">
    <property type="entry name" value="Histidine kinase-like ATPase, C-terminal domain"/>
    <property type="match status" value="1"/>
</dbReference>
<gene>
    <name evidence="16" type="ORF">C4532_08805</name>
</gene>
<dbReference type="CDD" id="cd06225">
    <property type="entry name" value="HAMP"/>
    <property type="match status" value="1"/>
</dbReference>
<evidence type="ECO:0000256" key="2">
    <source>
        <dbReference type="ARBA" id="ARBA00004236"/>
    </source>
</evidence>
<evidence type="ECO:0000256" key="4">
    <source>
        <dbReference type="ARBA" id="ARBA00022475"/>
    </source>
</evidence>
<dbReference type="FunFam" id="3.30.565.10:FF:000023">
    <property type="entry name" value="PAS domain-containing sensor histidine kinase"/>
    <property type="match status" value="1"/>
</dbReference>
<dbReference type="PANTHER" id="PTHR43711:SF1">
    <property type="entry name" value="HISTIDINE KINASE 1"/>
    <property type="match status" value="1"/>
</dbReference>
<evidence type="ECO:0000256" key="1">
    <source>
        <dbReference type="ARBA" id="ARBA00000085"/>
    </source>
</evidence>
<name>A0A419EZE7_9BACT</name>
<dbReference type="CDD" id="cd18773">
    <property type="entry name" value="PDC1_HK_sensor"/>
    <property type="match status" value="1"/>
</dbReference>
<keyword evidence="8" id="KW-0418">Kinase</keyword>
<keyword evidence="11 13" id="KW-0472">Membrane</keyword>
<keyword evidence="10" id="KW-0902">Two-component regulatory system</keyword>
<feature type="domain" description="HAMP" evidence="15">
    <location>
        <begin position="360"/>
        <end position="412"/>
    </location>
</feature>
<dbReference type="Proteomes" id="UP000285961">
    <property type="component" value="Unassembled WGS sequence"/>
</dbReference>
<keyword evidence="6" id="KW-0808">Transferase</keyword>
<reference evidence="16 17" key="1">
    <citation type="journal article" date="2017" name="ISME J.">
        <title>Energy and carbon metabolisms in a deep terrestrial subsurface fluid microbial community.</title>
        <authorList>
            <person name="Momper L."/>
            <person name="Jungbluth S.P."/>
            <person name="Lee M.D."/>
            <person name="Amend J.P."/>
        </authorList>
    </citation>
    <scope>NUCLEOTIDE SEQUENCE [LARGE SCALE GENOMIC DNA]</scope>
    <source>
        <strain evidence="16">SURF_17</strain>
    </source>
</reference>
<dbReference type="InterPro" id="IPR036097">
    <property type="entry name" value="HisK_dim/P_sf"/>
</dbReference>
<comment type="catalytic activity">
    <reaction evidence="1">
        <text>ATP + protein L-histidine = ADP + protein N-phospho-L-histidine.</text>
        <dbReference type="EC" id="2.7.13.3"/>
    </reaction>
</comment>
<evidence type="ECO:0000256" key="8">
    <source>
        <dbReference type="ARBA" id="ARBA00022777"/>
    </source>
</evidence>
<evidence type="ECO:0000313" key="16">
    <source>
        <dbReference type="EMBL" id="RJP70772.1"/>
    </source>
</evidence>
<comment type="subcellular location">
    <subcellularLocation>
        <location evidence="2">Cell membrane</location>
    </subcellularLocation>
</comment>
<dbReference type="GO" id="GO:0005886">
    <property type="term" value="C:plasma membrane"/>
    <property type="evidence" value="ECO:0007669"/>
    <property type="project" value="UniProtKB-SubCell"/>
</dbReference>
<keyword evidence="9" id="KW-0067">ATP-binding</keyword>
<sequence>MNQRAMTRRRPKISLRLKLFIALVLVGVPPLIVGLLAAYFEGIDIHEYYTGTRFQNLAHWMSEEIKTNIAIQITAASGLALTPTVIEAVEQANASYKGKEADAISTEISRIDEEWQAASKINDMIRAYLSNRVSQFLQSIMRLNMNWASEIFVTDEHGAIVGATGKTTDFYQADENWWVETFNQGNGRNVVEGVEFDQSAGIESVTVAVPIRDPESNAVIGILKIVIKADYFFRAVSILRMQEEIGYAGLMTPDGTLLASSAPLRPARISEAFWRPILDRGDGWTTVVDETGEKSVLGFAVLDTSDLDAEVRLTGGKWHIFFYRSVREGYSRIYATASRVFSIGFGLVLVLSLLGFYAANWIVMPIRLLREEAQYIAQGDLGRRVEIHTNDEIELLAEEINIMSQKLKETHANLEQRIDERTAQLSEANKKLEAQREVLLKVNKQLMKASTLKSQFLADICDGLNNPVVNIVRLAEVLTQQDSAELNERQKDYLSDILANAVHLRQLINEVFTLAKATSGKIELNLSQFSVANTLHEVHETVRALASEKNVKFDFDLDSSVGEIAADINLFKHVIFNLYTNAIKYNKMNGTVHVTAARVDDSLEVSVTDTGVGIRPEDHERVFHEFERVEDAQEPYYEGAGMGLALARRFVELHGGRIWVESEYGKGSKFVFRIPLKQRG</sequence>
<feature type="domain" description="Histidine kinase" evidence="14">
    <location>
        <begin position="459"/>
        <end position="678"/>
    </location>
</feature>
<dbReference type="GO" id="GO:0005524">
    <property type="term" value="F:ATP binding"/>
    <property type="evidence" value="ECO:0007669"/>
    <property type="project" value="UniProtKB-KW"/>
</dbReference>
<dbReference type="InterPro" id="IPR003661">
    <property type="entry name" value="HisK_dim/P_dom"/>
</dbReference>
<keyword evidence="7" id="KW-0547">Nucleotide-binding</keyword>
<dbReference type="Pfam" id="PF02518">
    <property type="entry name" value="HATPase_c"/>
    <property type="match status" value="1"/>
</dbReference>